<keyword evidence="3" id="KW-0460">Magnesium</keyword>
<evidence type="ECO:0000256" key="3">
    <source>
        <dbReference type="ARBA" id="ARBA00022842"/>
    </source>
</evidence>
<dbReference type="OrthoDB" id="389495at2"/>
<name>A0A1T4KQP0_9BACT</name>
<dbReference type="InterPro" id="IPR008278">
    <property type="entry name" value="4-PPantetheinyl_Trfase_dom"/>
</dbReference>
<organism evidence="5 6">
    <name type="scientific">Mycoplasmopsis verecunda</name>
    <dbReference type="NCBI Taxonomy" id="171291"/>
    <lineage>
        <taxon>Bacteria</taxon>
        <taxon>Bacillati</taxon>
        <taxon>Mycoplasmatota</taxon>
        <taxon>Mycoplasmoidales</taxon>
        <taxon>Metamycoplasmataceae</taxon>
        <taxon>Mycoplasmopsis</taxon>
    </lineage>
</organism>
<dbReference type="InterPro" id="IPR004568">
    <property type="entry name" value="Ppantetheine-prot_Trfase_dom"/>
</dbReference>
<dbReference type="STRING" id="171291.SAMN02745154_00132"/>
<evidence type="ECO:0000313" key="6">
    <source>
        <dbReference type="Proteomes" id="UP000190389"/>
    </source>
</evidence>
<sequence length="104" mass="12165">MISIGVDITNISRFYNKSQNFIMRALSPSEISELNKLSDNYQRAKFLARSWAIKEAIFKADNTYINFSKINLQKDPTTHLWKFKDFLISISYADDYVIAFVQKN</sequence>
<keyword evidence="6" id="KW-1185">Reference proteome</keyword>
<dbReference type="GO" id="GO:0000287">
    <property type="term" value="F:magnesium ion binding"/>
    <property type="evidence" value="ECO:0007669"/>
    <property type="project" value="InterPro"/>
</dbReference>
<proteinExistence type="predicted"/>
<dbReference type="Gene3D" id="3.90.470.20">
    <property type="entry name" value="4'-phosphopantetheinyl transferase domain"/>
    <property type="match status" value="1"/>
</dbReference>
<dbReference type="GO" id="GO:0008897">
    <property type="term" value="F:holo-[acyl-carrier-protein] synthase activity"/>
    <property type="evidence" value="ECO:0007669"/>
    <property type="project" value="InterPro"/>
</dbReference>
<dbReference type="GO" id="GO:0006633">
    <property type="term" value="P:fatty acid biosynthetic process"/>
    <property type="evidence" value="ECO:0007669"/>
    <property type="project" value="InterPro"/>
</dbReference>
<feature type="domain" description="4'-phosphopantetheinyl transferase" evidence="4">
    <location>
        <begin position="3"/>
        <end position="101"/>
    </location>
</feature>
<keyword evidence="2" id="KW-0479">Metal-binding</keyword>
<dbReference type="RefSeq" id="WP_078746884.1">
    <property type="nucleotide sequence ID" value="NZ_CP137850.1"/>
</dbReference>
<reference evidence="6" key="1">
    <citation type="submission" date="2017-02" db="EMBL/GenBank/DDBJ databases">
        <authorList>
            <person name="Varghese N."/>
            <person name="Submissions S."/>
        </authorList>
    </citation>
    <scope>NUCLEOTIDE SEQUENCE [LARGE SCALE GENOMIC DNA]</scope>
    <source>
        <strain evidence="6">ATCC 27862</strain>
    </source>
</reference>
<evidence type="ECO:0000256" key="2">
    <source>
        <dbReference type="ARBA" id="ARBA00022723"/>
    </source>
</evidence>
<dbReference type="Proteomes" id="UP000190389">
    <property type="component" value="Unassembled WGS sequence"/>
</dbReference>
<evidence type="ECO:0000256" key="1">
    <source>
        <dbReference type="ARBA" id="ARBA00022679"/>
    </source>
</evidence>
<keyword evidence="1" id="KW-0808">Transferase</keyword>
<dbReference type="SUPFAM" id="SSF56214">
    <property type="entry name" value="4'-phosphopantetheinyl transferase"/>
    <property type="match status" value="1"/>
</dbReference>
<dbReference type="AlphaFoldDB" id="A0A1T4KQP0"/>
<protein>
    <submittedName>
        <fullName evidence="5">Holo-[acyl-carrier protein] synthase</fullName>
    </submittedName>
</protein>
<accession>A0A1T4KQP0</accession>
<dbReference type="InterPro" id="IPR037143">
    <property type="entry name" value="4-PPantetheinyl_Trfase_dom_sf"/>
</dbReference>
<dbReference type="Pfam" id="PF01648">
    <property type="entry name" value="ACPS"/>
    <property type="match status" value="1"/>
</dbReference>
<evidence type="ECO:0000259" key="4">
    <source>
        <dbReference type="Pfam" id="PF01648"/>
    </source>
</evidence>
<dbReference type="EMBL" id="FUXF01000004">
    <property type="protein sequence ID" value="SJZ44668.1"/>
    <property type="molecule type" value="Genomic_DNA"/>
</dbReference>
<dbReference type="NCBIfam" id="TIGR00556">
    <property type="entry name" value="pantethn_trn"/>
    <property type="match status" value="1"/>
</dbReference>
<gene>
    <name evidence="5" type="ORF">SAMN02745154_00132</name>
</gene>
<evidence type="ECO:0000313" key="5">
    <source>
        <dbReference type="EMBL" id="SJZ44668.1"/>
    </source>
</evidence>